<dbReference type="AlphaFoldDB" id="A0A1G1X0W8"/>
<name>A0A1G1X0W8_9BACT</name>
<proteinExistence type="predicted"/>
<evidence type="ECO:0008006" key="4">
    <source>
        <dbReference type="Google" id="ProtNLM"/>
    </source>
</evidence>
<evidence type="ECO:0000313" key="3">
    <source>
        <dbReference type="Proteomes" id="UP000177528"/>
    </source>
</evidence>
<evidence type="ECO:0000313" key="2">
    <source>
        <dbReference type="EMBL" id="OGY33441.1"/>
    </source>
</evidence>
<feature type="signal peptide" evidence="1">
    <location>
        <begin position="1"/>
        <end position="26"/>
    </location>
</feature>
<keyword evidence="1" id="KW-0732">Signal</keyword>
<feature type="chain" id="PRO_5009581259" description="DUF5666 domain-containing protein" evidence="1">
    <location>
        <begin position="27"/>
        <end position="129"/>
    </location>
</feature>
<gene>
    <name evidence="2" type="ORF">A3D99_04845</name>
</gene>
<sequence>MKAYNILSVFALALALSLGLTQSADAATWAFKGVVTEVNQDRIEMMGTDSRGVATWHKFRITHNTWLKNGVLLFDVSEEMRHEARNEIQRGSVVTVWYTAGHEAMVIQNMSPWGLGEAYGPGECSHCGK</sequence>
<dbReference type="Proteomes" id="UP000177528">
    <property type="component" value="Unassembled WGS sequence"/>
</dbReference>
<dbReference type="EMBL" id="MHHR01000030">
    <property type="protein sequence ID" value="OGY33441.1"/>
    <property type="molecule type" value="Genomic_DNA"/>
</dbReference>
<organism evidence="2 3">
    <name type="scientific">Candidatus Andersenbacteria bacterium RIFCSPHIGHO2_12_FULL_45_11</name>
    <dbReference type="NCBI Taxonomy" id="1797281"/>
    <lineage>
        <taxon>Bacteria</taxon>
        <taxon>Candidatus Anderseniibacteriota</taxon>
    </lineage>
</organism>
<reference evidence="2 3" key="1">
    <citation type="journal article" date="2016" name="Nat. Commun.">
        <title>Thousands of microbial genomes shed light on interconnected biogeochemical processes in an aquifer system.</title>
        <authorList>
            <person name="Anantharaman K."/>
            <person name="Brown C.T."/>
            <person name="Hug L.A."/>
            <person name="Sharon I."/>
            <person name="Castelle C.J."/>
            <person name="Probst A.J."/>
            <person name="Thomas B.C."/>
            <person name="Singh A."/>
            <person name="Wilkins M.J."/>
            <person name="Karaoz U."/>
            <person name="Brodie E.L."/>
            <person name="Williams K.H."/>
            <person name="Hubbard S.S."/>
            <person name="Banfield J.F."/>
        </authorList>
    </citation>
    <scope>NUCLEOTIDE SEQUENCE [LARGE SCALE GENOMIC DNA]</scope>
</reference>
<comment type="caution">
    <text evidence="2">The sequence shown here is derived from an EMBL/GenBank/DDBJ whole genome shotgun (WGS) entry which is preliminary data.</text>
</comment>
<protein>
    <recommendedName>
        <fullName evidence="4">DUF5666 domain-containing protein</fullName>
    </recommendedName>
</protein>
<accession>A0A1G1X0W8</accession>
<evidence type="ECO:0000256" key="1">
    <source>
        <dbReference type="SAM" id="SignalP"/>
    </source>
</evidence>